<keyword evidence="3" id="KW-1185">Reference proteome</keyword>
<evidence type="ECO:0008006" key="4">
    <source>
        <dbReference type="Google" id="ProtNLM"/>
    </source>
</evidence>
<feature type="chain" id="PRO_5016612678" description="Secreted protein" evidence="1">
    <location>
        <begin position="27"/>
        <end position="229"/>
    </location>
</feature>
<evidence type="ECO:0000256" key="1">
    <source>
        <dbReference type="SAM" id="SignalP"/>
    </source>
</evidence>
<keyword evidence="1" id="KW-0732">Signal</keyword>
<protein>
    <recommendedName>
        <fullName evidence="4">Secreted protein</fullName>
    </recommendedName>
</protein>
<dbReference type="AlphaFoldDB" id="A0A371CQF4"/>
<organism evidence="2 3">
    <name type="scientific">Lentinus brumalis</name>
    <dbReference type="NCBI Taxonomy" id="2498619"/>
    <lineage>
        <taxon>Eukaryota</taxon>
        <taxon>Fungi</taxon>
        <taxon>Dikarya</taxon>
        <taxon>Basidiomycota</taxon>
        <taxon>Agaricomycotina</taxon>
        <taxon>Agaricomycetes</taxon>
        <taxon>Polyporales</taxon>
        <taxon>Polyporaceae</taxon>
        <taxon>Lentinus</taxon>
    </lineage>
</organism>
<sequence>MHISYSCGRRMISHASMLVLCVLSSAGSNAIRATYQILYPGIRQSGGTKVRLIAFVSVSCQGDPMLLCLAPSLTVCGTWSLWRRCAILHLPRCEVEKRLAGTLILKAQKKSASMSRHRSKKLERRTRRLTQLHHLGQILRRQRRQQLSVCLMPFSLVPCFRQPDPQLDTPLMYGAIHSPIRICHVGRAICFGLQTPRCCHPGCSQNLLPVCVRRHASGSRRARSPWPRC</sequence>
<gene>
    <name evidence="2" type="ORF">OH76DRAFT_100530</name>
</gene>
<evidence type="ECO:0000313" key="2">
    <source>
        <dbReference type="EMBL" id="RDX42515.1"/>
    </source>
</evidence>
<dbReference type="Proteomes" id="UP000256964">
    <property type="component" value="Unassembled WGS sequence"/>
</dbReference>
<name>A0A371CQF4_9APHY</name>
<proteinExistence type="predicted"/>
<feature type="signal peptide" evidence="1">
    <location>
        <begin position="1"/>
        <end position="26"/>
    </location>
</feature>
<reference evidence="2 3" key="1">
    <citation type="journal article" date="2018" name="Biotechnol. Biofuels">
        <title>Integrative visual omics of the white-rot fungus Polyporus brumalis exposes the biotechnological potential of its oxidative enzymes for delignifying raw plant biomass.</title>
        <authorList>
            <person name="Miyauchi S."/>
            <person name="Rancon A."/>
            <person name="Drula E."/>
            <person name="Hage H."/>
            <person name="Chaduli D."/>
            <person name="Favel A."/>
            <person name="Grisel S."/>
            <person name="Henrissat B."/>
            <person name="Herpoel-Gimbert I."/>
            <person name="Ruiz-Duenas F.J."/>
            <person name="Chevret D."/>
            <person name="Hainaut M."/>
            <person name="Lin J."/>
            <person name="Wang M."/>
            <person name="Pangilinan J."/>
            <person name="Lipzen A."/>
            <person name="Lesage-Meessen L."/>
            <person name="Navarro D."/>
            <person name="Riley R."/>
            <person name="Grigoriev I.V."/>
            <person name="Zhou S."/>
            <person name="Raouche S."/>
            <person name="Rosso M.N."/>
        </authorList>
    </citation>
    <scope>NUCLEOTIDE SEQUENCE [LARGE SCALE GENOMIC DNA]</scope>
    <source>
        <strain evidence="2 3">BRFM 1820</strain>
    </source>
</reference>
<dbReference type="EMBL" id="KZ857483">
    <property type="protein sequence ID" value="RDX42515.1"/>
    <property type="molecule type" value="Genomic_DNA"/>
</dbReference>
<accession>A0A371CQF4</accession>
<evidence type="ECO:0000313" key="3">
    <source>
        <dbReference type="Proteomes" id="UP000256964"/>
    </source>
</evidence>